<protein>
    <recommendedName>
        <fullName evidence="1">DUF2779 domain-containing protein</fullName>
    </recommendedName>
</protein>
<dbReference type="Pfam" id="PF11074">
    <property type="entry name" value="DUF2779"/>
    <property type="match status" value="1"/>
</dbReference>
<comment type="caution">
    <text evidence="2">The sequence shown here is derived from an EMBL/GenBank/DDBJ whole genome shotgun (WGS) entry which is preliminary data.</text>
</comment>
<dbReference type="InterPro" id="IPR021301">
    <property type="entry name" value="DUF2779"/>
</dbReference>
<gene>
    <name evidence="2" type="ORF">A2930_02010</name>
</gene>
<evidence type="ECO:0000313" key="2">
    <source>
        <dbReference type="EMBL" id="OGF81218.1"/>
    </source>
</evidence>
<dbReference type="EMBL" id="MFID01000014">
    <property type="protein sequence ID" value="OGF81218.1"/>
    <property type="molecule type" value="Genomic_DNA"/>
</dbReference>
<sequence>MLTKSNFMKYLECPVYLWMAVHRPDLLPLDSPDLKLRFAMGNVVDDFARKLFEGGQEVKGFNSEGWKNTQKLIADGAKLLYQPTVVAGELTCRADILEMENGVWSLNEVKSATSVKGHYPFDVAFQKICFENAGIKLARTNLIYINNKYVRQGEVELKKLFAVEDISEIVDEKMDEVKKLVELALVVANRKTAPDTKFLATCPNPKSCAWLEIYNESVGKKPVKTIIEETTDAKGIKKQLDALEYPLYFLDYETYGPAIPLYDGTRPYQNIPFQYSLGLKKTPDAETTYTEFLARKSENPVPALLAQLKKDLGPTGSVITWNMSFEKARNNEMGIAEPSYAEFLNGVNDRVFDLMPIFKIKNQLYVRNDFEGSHSLKAVVPVMCPELSYDNLAIQEGATASASWPILTGDTVSATEKVKLADDMLKYCKRDTETMVCILEKLEAEINANACL</sequence>
<accession>A0A1F5WZZ6</accession>
<feature type="domain" description="DUF2779" evidence="1">
    <location>
        <begin position="248"/>
        <end position="375"/>
    </location>
</feature>
<evidence type="ECO:0000259" key="1">
    <source>
        <dbReference type="Pfam" id="PF11074"/>
    </source>
</evidence>
<dbReference type="Proteomes" id="UP000178114">
    <property type="component" value="Unassembled WGS sequence"/>
</dbReference>
<proteinExistence type="predicted"/>
<reference evidence="2 3" key="1">
    <citation type="journal article" date="2016" name="Nat. Commun.">
        <title>Thousands of microbial genomes shed light on interconnected biogeochemical processes in an aquifer system.</title>
        <authorList>
            <person name="Anantharaman K."/>
            <person name="Brown C.T."/>
            <person name="Hug L.A."/>
            <person name="Sharon I."/>
            <person name="Castelle C.J."/>
            <person name="Probst A.J."/>
            <person name="Thomas B.C."/>
            <person name="Singh A."/>
            <person name="Wilkins M.J."/>
            <person name="Karaoz U."/>
            <person name="Brodie E.L."/>
            <person name="Williams K.H."/>
            <person name="Hubbard S.S."/>
            <person name="Banfield J.F."/>
        </authorList>
    </citation>
    <scope>NUCLEOTIDE SEQUENCE [LARGE SCALE GENOMIC DNA]</scope>
</reference>
<dbReference type="AlphaFoldDB" id="A0A1F5WZZ6"/>
<organism evidence="2 3">
    <name type="scientific">Candidatus Giovannonibacteria bacterium RIFCSPLOWO2_01_FULL_45_34</name>
    <dbReference type="NCBI Taxonomy" id="1798351"/>
    <lineage>
        <taxon>Bacteria</taxon>
        <taxon>Candidatus Giovannoniibacteriota</taxon>
    </lineage>
</organism>
<name>A0A1F5WZZ6_9BACT</name>
<dbReference type="STRING" id="1798351.A2930_02010"/>
<evidence type="ECO:0000313" key="3">
    <source>
        <dbReference type="Proteomes" id="UP000178114"/>
    </source>
</evidence>